<keyword evidence="5 10" id="KW-0317">Glutathione biosynthesis</keyword>
<keyword evidence="12" id="KW-1185">Reference proteome</keyword>
<protein>
    <recommendedName>
        <fullName evidence="3 10">Glutamate--cysteine ligase</fullName>
        <ecNumber evidence="3 10">6.3.2.2</ecNumber>
    </recommendedName>
    <alternativeName>
        <fullName evidence="9 10">Gamma-ECS</fullName>
    </alternativeName>
    <alternativeName>
        <fullName evidence="8 10">Gamma-glutamylcysteine synthetase</fullName>
    </alternativeName>
</protein>
<comment type="pathway">
    <text evidence="1 10">Sulfur metabolism; glutathione biosynthesis; glutathione from L-cysteine and L-glutamate: step 1/2.</text>
</comment>
<accession>G0QUK2</accession>
<dbReference type="Gene3D" id="1.10.8.960">
    <property type="match status" value="1"/>
</dbReference>
<dbReference type="AlphaFoldDB" id="G0QUK2"/>
<dbReference type="GeneID" id="14907235"/>
<comment type="catalytic activity">
    <reaction evidence="10">
        <text>L-cysteine + L-glutamate + ATP = gamma-L-glutamyl-L-cysteine + ADP + phosphate + H(+)</text>
        <dbReference type="Rhea" id="RHEA:13285"/>
        <dbReference type="ChEBI" id="CHEBI:15378"/>
        <dbReference type="ChEBI" id="CHEBI:29985"/>
        <dbReference type="ChEBI" id="CHEBI:30616"/>
        <dbReference type="ChEBI" id="CHEBI:35235"/>
        <dbReference type="ChEBI" id="CHEBI:43474"/>
        <dbReference type="ChEBI" id="CHEBI:58173"/>
        <dbReference type="ChEBI" id="CHEBI:456216"/>
        <dbReference type="EC" id="6.3.2.2"/>
    </reaction>
</comment>
<dbReference type="eggNOG" id="KOG3754">
    <property type="taxonomic scope" value="Eukaryota"/>
</dbReference>
<dbReference type="OMA" id="IAHMFIR"/>
<proteinExistence type="inferred from homology"/>
<dbReference type="SUPFAM" id="SSF55931">
    <property type="entry name" value="Glutamine synthetase/guanido kinase"/>
    <property type="match status" value="1"/>
</dbReference>
<dbReference type="Pfam" id="PF03074">
    <property type="entry name" value="GCS"/>
    <property type="match status" value="1"/>
</dbReference>
<dbReference type="EMBL" id="GL983916">
    <property type="protein sequence ID" value="EGR31102.1"/>
    <property type="molecule type" value="Genomic_DNA"/>
</dbReference>
<dbReference type="Gene3D" id="3.30.590.50">
    <property type="match status" value="2"/>
</dbReference>
<dbReference type="GO" id="GO:0004357">
    <property type="term" value="F:glutamate-cysteine ligase activity"/>
    <property type="evidence" value="ECO:0007669"/>
    <property type="project" value="UniProtKB-UniRule"/>
</dbReference>
<evidence type="ECO:0000256" key="8">
    <source>
        <dbReference type="ARBA" id="ARBA00030585"/>
    </source>
</evidence>
<evidence type="ECO:0000256" key="10">
    <source>
        <dbReference type="RuleBase" id="RU367135"/>
    </source>
</evidence>
<dbReference type="EC" id="6.3.2.2" evidence="3 10"/>
<dbReference type="InterPro" id="IPR004308">
    <property type="entry name" value="GCS"/>
</dbReference>
<evidence type="ECO:0000313" key="11">
    <source>
        <dbReference type="EMBL" id="EGR31102.1"/>
    </source>
</evidence>
<gene>
    <name evidence="11" type="ORF">IMG5_117750</name>
</gene>
<organism evidence="11 12">
    <name type="scientific">Ichthyophthirius multifiliis</name>
    <name type="common">White spot disease agent</name>
    <name type="synonym">Ich</name>
    <dbReference type="NCBI Taxonomy" id="5932"/>
    <lineage>
        <taxon>Eukaryota</taxon>
        <taxon>Sar</taxon>
        <taxon>Alveolata</taxon>
        <taxon>Ciliophora</taxon>
        <taxon>Intramacronucleata</taxon>
        <taxon>Oligohymenophorea</taxon>
        <taxon>Hymenostomatida</taxon>
        <taxon>Ophryoglenina</taxon>
        <taxon>Ichthyophthirius</taxon>
    </lineage>
</organism>
<dbReference type="PANTHER" id="PTHR11164:SF0">
    <property type="entry name" value="GLUTAMATE--CYSTEINE LIGASE CATALYTIC SUBUNIT"/>
    <property type="match status" value="1"/>
</dbReference>
<keyword evidence="4 10" id="KW-0436">Ligase</keyword>
<evidence type="ECO:0000256" key="9">
    <source>
        <dbReference type="ARBA" id="ARBA00032122"/>
    </source>
</evidence>
<sequence>MGYLLNEGSKEGEFSKNQFPILWGDEIEGHIIKINPQTKQTHIQIENFSIFQKINESNEEETEFHLLPEYGAWMIETTPKDPYFSKGNCDRTVENMRQRTKILQLNLQENEHLLYSPIVPFIGTNDFFDKKNEKSHMNDITQSLFIDDRIINQHPRFITLTQNIRQRRKEKVQIKVPIFPDINTSLDISSQEEPFPGFIYMDAMAFGMGSSCLQTTFSAKNLSHARVLYDQLAIISPLFLALTAGSPIFKGKLANVDTRWDIIAASVDCRTPEERDKQSKSYIPKSRYGSISLFISEEQRNLQIYNDLNFPLNQQIMDFTKQKAEEMQIQIDQRMLQHIGFLFIRDPLVVFEQKIEQDNSKSTSHFESIQSTNWNSVRIKPPPAMDSKIGWRVEFRTMECQITDDENAAFALLSSIFVRLFYQNNQINFYMPISKVDENFERAKLPNAIINQKFWFRTNVFDDGEPLLQELYLREIFFGKDDVFEGLFFISESIWEDFLSKAYKQSHQQYNKKSAFYKVWDFVKEKTFGKRKTLSSWIRDFVQNHPAYQKDSIINQDVNFDLVNTIVGITSGNIKDDCFKPIF</sequence>
<evidence type="ECO:0000313" key="12">
    <source>
        <dbReference type="Proteomes" id="UP000008983"/>
    </source>
</evidence>
<keyword evidence="7 10" id="KW-0067">ATP-binding</keyword>
<dbReference type="OrthoDB" id="7939818at2759"/>
<evidence type="ECO:0000256" key="2">
    <source>
        <dbReference type="ARBA" id="ARBA00008100"/>
    </source>
</evidence>
<evidence type="ECO:0000256" key="5">
    <source>
        <dbReference type="ARBA" id="ARBA00022684"/>
    </source>
</evidence>
<evidence type="ECO:0000256" key="3">
    <source>
        <dbReference type="ARBA" id="ARBA00012220"/>
    </source>
</evidence>
<comment type="similarity">
    <text evidence="2 10">Belongs to the glutamate--cysteine ligase type 3 family.</text>
</comment>
<dbReference type="GO" id="GO:0006750">
    <property type="term" value="P:glutathione biosynthetic process"/>
    <property type="evidence" value="ECO:0007669"/>
    <property type="project" value="UniProtKB-UniRule"/>
</dbReference>
<dbReference type="UniPathway" id="UPA00142">
    <property type="reaction ID" value="UER00209"/>
</dbReference>
<dbReference type="PANTHER" id="PTHR11164">
    <property type="entry name" value="GLUTAMATE CYSTEINE LIGASE"/>
    <property type="match status" value="1"/>
</dbReference>
<keyword evidence="6 10" id="KW-0547">Nucleotide-binding</keyword>
<dbReference type="GO" id="GO:0005524">
    <property type="term" value="F:ATP binding"/>
    <property type="evidence" value="ECO:0007669"/>
    <property type="project" value="UniProtKB-UniRule"/>
</dbReference>
<name>G0QUK2_ICHMU</name>
<dbReference type="STRING" id="857967.G0QUK2"/>
<reference evidence="11 12" key="1">
    <citation type="submission" date="2011-07" db="EMBL/GenBank/DDBJ databases">
        <authorList>
            <person name="Coyne R."/>
            <person name="Brami D."/>
            <person name="Johnson J."/>
            <person name="Hostetler J."/>
            <person name="Hannick L."/>
            <person name="Clark T."/>
            <person name="Cassidy-Hanley D."/>
            <person name="Inman J."/>
        </authorList>
    </citation>
    <scope>NUCLEOTIDE SEQUENCE [LARGE SCALE GENOMIC DNA]</scope>
    <source>
        <strain evidence="11 12">G5</strain>
    </source>
</reference>
<dbReference type="InParanoid" id="G0QUK2"/>
<evidence type="ECO:0000256" key="6">
    <source>
        <dbReference type="ARBA" id="ARBA00022741"/>
    </source>
</evidence>
<evidence type="ECO:0000256" key="4">
    <source>
        <dbReference type="ARBA" id="ARBA00022598"/>
    </source>
</evidence>
<evidence type="ECO:0000256" key="7">
    <source>
        <dbReference type="ARBA" id="ARBA00022840"/>
    </source>
</evidence>
<evidence type="ECO:0000256" key="1">
    <source>
        <dbReference type="ARBA" id="ARBA00005006"/>
    </source>
</evidence>
<dbReference type="FunCoup" id="G0QUK2">
    <property type="interactions" value="90"/>
</dbReference>
<dbReference type="InterPro" id="IPR014746">
    <property type="entry name" value="Gln_synth/guanido_kin_cat_dom"/>
</dbReference>
<dbReference type="RefSeq" id="XP_004034588.1">
    <property type="nucleotide sequence ID" value="XM_004034540.1"/>
</dbReference>
<dbReference type="Proteomes" id="UP000008983">
    <property type="component" value="Unassembled WGS sequence"/>
</dbReference>